<dbReference type="EMBL" id="LKEU01000050">
    <property type="protein sequence ID" value="OFV69044.1"/>
    <property type="molecule type" value="Genomic_DNA"/>
</dbReference>
<proteinExistence type="predicted"/>
<comment type="caution">
    <text evidence="3">The sequence shown here is derived from an EMBL/GenBank/DDBJ whole genome shotgun (WGS) entry which is preliminary data.</text>
</comment>
<feature type="transmembrane region" description="Helical" evidence="1">
    <location>
        <begin position="99"/>
        <end position="121"/>
    </location>
</feature>
<dbReference type="STRING" id="52694.ACWI_35820"/>
<feature type="transmembrane region" description="Helical" evidence="1">
    <location>
        <begin position="164"/>
        <end position="181"/>
    </location>
</feature>
<evidence type="ECO:0000259" key="2">
    <source>
        <dbReference type="Pfam" id="PF04892"/>
    </source>
</evidence>
<dbReference type="InterPro" id="IPR006976">
    <property type="entry name" value="VanZ-like"/>
</dbReference>
<dbReference type="AlphaFoldDB" id="A0A1F2PDG7"/>
<keyword evidence="1" id="KW-0472">Membrane</keyword>
<accession>A0A1F2PDG7</accession>
<dbReference type="Pfam" id="PF04892">
    <property type="entry name" value="VanZ"/>
    <property type="match status" value="1"/>
</dbReference>
<dbReference type="Proteomes" id="UP000176244">
    <property type="component" value="Unassembled WGS sequence"/>
</dbReference>
<name>A0A1F2PDG7_9FIRM</name>
<keyword evidence="1" id="KW-0812">Transmembrane</keyword>
<dbReference type="OrthoDB" id="9805025at2"/>
<protein>
    <submittedName>
        <fullName evidence="3">VanZ like family protein</fullName>
    </submittedName>
</protein>
<feature type="transmembrane region" description="Helical" evidence="1">
    <location>
        <begin position="55"/>
        <end position="79"/>
    </location>
</feature>
<sequence length="212" mass="24920">MVRDGLIHYCDYLKQNGPFASQQMMIITGIVIAVLGLMVLIFYKKWTITTTIARALLLFYLYVMTLYTLLARTVAAEYLYKLQLFWSYGYIQSTQDGLIVWEVLINCMMLIPVGFLLPLSIESIVKNERKRGIFVLLFGLILTVAIELTQFFTRTGFFEWDDMIHNMIGLFVGYGYYLIVRKKSITRFHWYFWPMLIVLVVLFELTKDSIFM</sequence>
<gene>
    <name evidence="3" type="ORF">ACWI_35820</name>
</gene>
<feature type="transmembrane region" description="Helical" evidence="1">
    <location>
        <begin position="188"/>
        <end position="206"/>
    </location>
</feature>
<organism evidence="3 4">
    <name type="scientific">Acetobacterium wieringae</name>
    <dbReference type="NCBI Taxonomy" id="52694"/>
    <lineage>
        <taxon>Bacteria</taxon>
        <taxon>Bacillati</taxon>
        <taxon>Bacillota</taxon>
        <taxon>Clostridia</taxon>
        <taxon>Eubacteriales</taxon>
        <taxon>Eubacteriaceae</taxon>
        <taxon>Acetobacterium</taxon>
    </lineage>
</organism>
<evidence type="ECO:0000313" key="4">
    <source>
        <dbReference type="Proteomes" id="UP000176244"/>
    </source>
</evidence>
<feature type="domain" description="VanZ-like" evidence="2">
    <location>
        <begin position="58"/>
        <end position="180"/>
    </location>
</feature>
<evidence type="ECO:0000256" key="1">
    <source>
        <dbReference type="SAM" id="Phobius"/>
    </source>
</evidence>
<feature type="transmembrane region" description="Helical" evidence="1">
    <location>
        <begin position="24"/>
        <end position="43"/>
    </location>
</feature>
<dbReference type="RefSeq" id="WP_070372807.1">
    <property type="nucleotide sequence ID" value="NZ_LKEU01000050.1"/>
</dbReference>
<feature type="transmembrane region" description="Helical" evidence="1">
    <location>
        <begin position="133"/>
        <end position="152"/>
    </location>
</feature>
<keyword evidence="1" id="KW-1133">Transmembrane helix</keyword>
<evidence type="ECO:0000313" key="3">
    <source>
        <dbReference type="EMBL" id="OFV69044.1"/>
    </source>
</evidence>
<reference evidence="3 4" key="1">
    <citation type="submission" date="2015-09" db="EMBL/GenBank/DDBJ databases">
        <title>Genome sequence of Acetobacterium wieringae DSM 1911.</title>
        <authorList>
            <person name="Poehlein A."/>
            <person name="Bengelsdorf F.R."/>
            <person name="Schiel-Bengelsdorf B."/>
            <person name="Duerre P."/>
            <person name="Daniel R."/>
        </authorList>
    </citation>
    <scope>NUCLEOTIDE SEQUENCE [LARGE SCALE GENOMIC DNA]</scope>
    <source>
        <strain evidence="3 4">DSM 1911</strain>
    </source>
</reference>